<comment type="caution">
    <text evidence="1">The sequence shown here is derived from an EMBL/GenBank/DDBJ whole genome shotgun (WGS) entry which is preliminary data.</text>
</comment>
<protein>
    <submittedName>
        <fullName evidence="1">Uncharacterized protein</fullName>
    </submittedName>
</protein>
<organism evidence="1 2">
    <name type="scientific">Populus alba</name>
    <name type="common">White poplar</name>
    <dbReference type="NCBI Taxonomy" id="43335"/>
    <lineage>
        <taxon>Eukaryota</taxon>
        <taxon>Viridiplantae</taxon>
        <taxon>Streptophyta</taxon>
        <taxon>Embryophyta</taxon>
        <taxon>Tracheophyta</taxon>
        <taxon>Spermatophyta</taxon>
        <taxon>Magnoliopsida</taxon>
        <taxon>eudicotyledons</taxon>
        <taxon>Gunneridae</taxon>
        <taxon>Pentapetalae</taxon>
        <taxon>rosids</taxon>
        <taxon>fabids</taxon>
        <taxon>Malpighiales</taxon>
        <taxon>Salicaceae</taxon>
        <taxon>Saliceae</taxon>
        <taxon>Populus</taxon>
    </lineage>
</organism>
<dbReference type="Proteomes" id="UP000309997">
    <property type="component" value="Unassembled WGS sequence"/>
</dbReference>
<evidence type="ECO:0000313" key="1">
    <source>
        <dbReference type="EMBL" id="KAL3593122.1"/>
    </source>
</evidence>
<accession>A0ACC4CD51</accession>
<reference evidence="1 2" key="1">
    <citation type="journal article" date="2024" name="Plant Biotechnol. J.">
        <title>Genome and CRISPR/Cas9 system of a widespread forest tree (Populus alba) in the world.</title>
        <authorList>
            <person name="Liu Y.J."/>
            <person name="Jiang P.F."/>
            <person name="Han X.M."/>
            <person name="Li X.Y."/>
            <person name="Wang H.M."/>
            <person name="Wang Y.J."/>
            <person name="Wang X.X."/>
            <person name="Zeng Q.Y."/>
        </authorList>
    </citation>
    <scope>NUCLEOTIDE SEQUENCE [LARGE SCALE GENOMIC DNA]</scope>
    <source>
        <strain evidence="2">cv. PAL-ZL1</strain>
    </source>
</reference>
<evidence type="ECO:0000313" key="2">
    <source>
        <dbReference type="Proteomes" id="UP000309997"/>
    </source>
</evidence>
<keyword evidence="2" id="KW-1185">Reference proteome</keyword>
<name>A0ACC4CD51_POPAL</name>
<sequence>MLSRKNDILKLPCTLQQEVSKAEEATVGSTTGLKYGWPAATGCPPLLGTSSKSPMPANISTSKGDGTLNAVNSMVIEVIRPWRRRPEIKGSHLDGPASDTRRIPRSSIHQ</sequence>
<gene>
    <name evidence="1" type="ORF">D5086_011762</name>
</gene>
<proteinExistence type="predicted"/>
<dbReference type="EMBL" id="RCHU02000005">
    <property type="protein sequence ID" value="KAL3593122.1"/>
    <property type="molecule type" value="Genomic_DNA"/>
</dbReference>